<gene>
    <name evidence="2" type="ORF">QBC38DRAFT_464784</name>
</gene>
<dbReference type="AlphaFoldDB" id="A0AAN7BYQ7"/>
<dbReference type="Proteomes" id="UP001301958">
    <property type="component" value="Unassembled WGS sequence"/>
</dbReference>
<reference evidence="2" key="1">
    <citation type="journal article" date="2023" name="Mol. Phylogenet. Evol.">
        <title>Genome-scale phylogeny and comparative genomics of the fungal order Sordariales.</title>
        <authorList>
            <person name="Hensen N."/>
            <person name="Bonometti L."/>
            <person name="Westerberg I."/>
            <person name="Brannstrom I.O."/>
            <person name="Guillou S."/>
            <person name="Cros-Aarteil S."/>
            <person name="Calhoun S."/>
            <person name="Haridas S."/>
            <person name="Kuo A."/>
            <person name="Mondo S."/>
            <person name="Pangilinan J."/>
            <person name="Riley R."/>
            <person name="LaButti K."/>
            <person name="Andreopoulos B."/>
            <person name="Lipzen A."/>
            <person name="Chen C."/>
            <person name="Yan M."/>
            <person name="Daum C."/>
            <person name="Ng V."/>
            <person name="Clum A."/>
            <person name="Steindorff A."/>
            <person name="Ohm R.A."/>
            <person name="Martin F."/>
            <person name="Silar P."/>
            <person name="Natvig D.O."/>
            <person name="Lalanne C."/>
            <person name="Gautier V."/>
            <person name="Ament-Velasquez S.L."/>
            <person name="Kruys A."/>
            <person name="Hutchinson M.I."/>
            <person name="Powell A.J."/>
            <person name="Barry K."/>
            <person name="Miller A.N."/>
            <person name="Grigoriev I.V."/>
            <person name="Debuchy R."/>
            <person name="Gladieux P."/>
            <person name="Hiltunen Thoren M."/>
            <person name="Johannesson H."/>
        </authorList>
    </citation>
    <scope>NUCLEOTIDE SEQUENCE</scope>
    <source>
        <strain evidence="2">CBS 990.96</strain>
    </source>
</reference>
<reference evidence="2" key="2">
    <citation type="submission" date="2023-05" db="EMBL/GenBank/DDBJ databases">
        <authorList>
            <consortium name="Lawrence Berkeley National Laboratory"/>
            <person name="Steindorff A."/>
            <person name="Hensen N."/>
            <person name="Bonometti L."/>
            <person name="Westerberg I."/>
            <person name="Brannstrom I.O."/>
            <person name="Guillou S."/>
            <person name="Cros-Aarteil S."/>
            <person name="Calhoun S."/>
            <person name="Haridas S."/>
            <person name="Kuo A."/>
            <person name="Mondo S."/>
            <person name="Pangilinan J."/>
            <person name="Riley R."/>
            <person name="Labutti K."/>
            <person name="Andreopoulos B."/>
            <person name="Lipzen A."/>
            <person name="Chen C."/>
            <person name="Yanf M."/>
            <person name="Daum C."/>
            <person name="Ng V."/>
            <person name="Clum A."/>
            <person name="Ohm R."/>
            <person name="Martin F."/>
            <person name="Silar P."/>
            <person name="Natvig D."/>
            <person name="Lalanne C."/>
            <person name="Gautier V."/>
            <person name="Ament-Velasquez S.L."/>
            <person name="Kruys A."/>
            <person name="Hutchinson M.I."/>
            <person name="Powell A.J."/>
            <person name="Barry K."/>
            <person name="Miller A.N."/>
            <person name="Grigoriev I.V."/>
            <person name="Debuchy R."/>
            <person name="Gladieux P."/>
            <person name="Thoren M.H."/>
            <person name="Johannesson H."/>
        </authorList>
    </citation>
    <scope>NUCLEOTIDE SEQUENCE</scope>
    <source>
        <strain evidence="2">CBS 990.96</strain>
    </source>
</reference>
<dbReference type="Pfam" id="PF06985">
    <property type="entry name" value="HET"/>
    <property type="match status" value="1"/>
</dbReference>
<comment type="caution">
    <text evidence="2">The sequence shown here is derived from an EMBL/GenBank/DDBJ whole genome shotgun (WGS) entry which is preliminary data.</text>
</comment>
<sequence length="718" mass="82027">MDSLYTFLETSLKEIRLLQLLPSTTTSDNIICNLSTVSLLSNPEYTALSYVWGNPTITTCITVNGIPFQATINLVAALQQIRQQDEPVILWIDALCINQNDNAEKSTQIQLMRDIYQGARAVTVWLGEDDLHTKKAIQIISFTASLSKSRMGQDKIVEAMKATVQEQHIEALAWFLQREWWSRIWIIQEVAVASRAMFLCGQQAMVFSHFRDAYVCWSGLFKRHEGTLQGLMKRLNGVIHLTSARVILWQHARNHLEESARGNPLDKQYSFEYMLEESWNFHSTNPRDKVYAWLGLVSPEDVILTPDYDASVSEVYVGLVKAMMEHSGSLSLVSFTGSAGRPTRLTPITGLPSWAPDLRKDTAPMFRWWLRPKSYRASSNLKANATISSDGQILVSDVLPVGRLIAIDADKHEHHDMAIGKKLYRWMEMALQNKVTHSGDIHDYCEAFFKTLICYHYDDHINFDPGYFEGLLRRTESVRLGFMSYLGYLDRLQDNVEWGIANEVTYHSETVVFNGIVMDTRGSGLGQRLRSTKLSDTRTRSQRSILLPQDHPPPQPMWTDFENMRRFFQLWDINDMNLKGRKSACVESLNTFIKSFDPGFEESNLNSLNDWPSFTSEKIQPVITQHILQFTTVFSQMSALKSLFVTDKGLFGLGSDKVSLQDRVCILRGCSLPLLIREHELGDGYEVLGQCYLSGCMYGECLDGMEEKGQKWKRFKFR</sequence>
<dbReference type="PANTHER" id="PTHR24148:SF64">
    <property type="entry name" value="HETEROKARYON INCOMPATIBILITY DOMAIN-CONTAINING PROTEIN"/>
    <property type="match status" value="1"/>
</dbReference>
<evidence type="ECO:0000313" key="3">
    <source>
        <dbReference type="Proteomes" id="UP001301958"/>
    </source>
</evidence>
<dbReference type="EMBL" id="MU865290">
    <property type="protein sequence ID" value="KAK4231866.1"/>
    <property type="molecule type" value="Genomic_DNA"/>
</dbReference>
<proteinExistence type="predicted"/>
<accession>A0AAN7BYQ7</accession>
<name>A0AAN7BYQ7_9PEZI</name>
<feature type="domain" description="Heterokaryon incompatibility" evidence="1">
    <location>
        <begin position="45"/>
        <end position="189"/>
    </location>
</feature>
<keyword evidence="3" id="KW-1185">Reference proteome</keyword>
<organism evidence="2 3">
    <name type="scientific">Podospora fimiseda</name>
    <dbReference type="NCBI Taxonomy" id="252190"/>
    <lineage>
        <taxon>Eukaryota</taxon>
        <taxon>Fungi</taxon>
        <taxon>Dikarya</taxon>
        <taxon>Ascomycota</taxon>
        <taxon>Pezizomycotina</taxon>
        <taxon>Sordariomycetes</taxon>
        <taxon>Sordariomycetidae</taxon>
        <taxon>Sordariales</taxon>
        <taxon>Podosporaceae</taxon>
        <taxon>Podospora</taxon>
    </lineage>
</organism>
<evidence type="ECO:0000259" key="1">
    <source>
        <dbReference type="Pfam" id="PF06985"/>
    </source>
</evidence>
<protein>
    <submittedName>
        <fullName evidence="2">Heterokaryon incompatibility protein-domain-containing protein</fullName>
    </submittedName>
</protein>
<evidence type="ECO:0000313" key="2">
    <source>
        <dbReference type="EMBL" id="KAK4231866.1"/>
    </source>
</evidence>
<dbReference type="PANTHER" id="PTHR24148">
    <property type="entry name" value="ANKYRIN REPEAT DOMAIN-CONTAINING PROTEIN 39 HOMOLOG-RELATED"/>
    <property type="match status" value="1"/>
</dbReference>
<dbReference type="InterPro" id="IPR010730">
    <property type="entry name" value="HET"/>
</dbReference>
<dbReference type="InterPro" id="IPR052895">
    <property type="entry name" value="HetReg/Transcr_Mod"/>
</dbReference>